<dbReference type="Pfam" id="PF00753">
    <property type="entry name" value="Lactamase_B"/>
    <property type="match status" value="1"/>
</dbReference>
<dbReference type="InterPro" id="IPR050855">
    <property type="entry name" value="NDM-1-like"/>
</dbReference>
<accession>A0A7I9XU25</accession>
<dbReference type="InterPro" id="IPR001279">
    <property type="entry name" value="Metallo-B-lactamas"/>
</dbReference>
<feature type="domain" description="Metallo-beta-lactamase" evidence="1">
    <location>
        <begin position="61"/>
        <end position="268"/>
    </location>
</feature>
<dbReference type="Gene3D" id="3.60.15.10">
    <property type="entry name" value="Ribonuclease Z/Hydroxyacylglutathione hydrolase-like"/>
    <property type="match status" value="1"/>
</dbReference>
<gene>
    <name evidence="2" type="ORF">MBOT_08590</name>
</gene>
<dbReference type="Proteomes" id="UP000465361">
    <property type="component" value="Unassembled WGS sequence"/>
</dbReference>
<dbReference type="InterPro" id="IPR036866">
    <property type="entry name" value="RibonucZ/Hydroxyglut_hydro"/>
</dbReference>
<protein>
    <submittedName>
        <fullName evidence="2">MBL fold metallo-hydrolase</fullName>
    </submittedName>
</protein>
<dbReference type="PANTHER" id="PTHR42951">
    <property type="entry name" value="METALLO-BETA-LACTAMASE DOMAIN-CONTAINING"/>
    <property type="match status" value="1"/>
</dbReference>
<keyword evidence="3" id="KW-1185">Reference proteome</keyword>
<reference evidence="2 3" key="1">
    <citation type="journal article" date="2019" name="Emerg. Microbes Infect.">
        <title>Comprehensive subspecies identification of 175 nontuberculous mycobacteria species based on 7547 genomic profiles.</title>
        <authorList>
            <person name="Matsumoto Y."/>
            <person name="Kinjo T."/>
            <person name="Motooka D."/>
            <person name="Nabeya D."/>
            <person name="Jung N."/>
            <person name="Uechi K."/>
            <person name="Horii T."/>
            <person name="Iida T."/>
            <person name="Fujita J."/>
            <person name="Nakamura S."/>
        </authorList>
    </citation>
    <scope>NUCLEOTIDE SEQUENCE [LARGE SCALE GENOMIC DNA]</scope>
    <source>
        <strain evidence="2 3">JCM 17322</strain>
    </source>
</reference>
<proteinExistence type="predicted"/>
<evidence type="ECO:0000259" key="1">
    <source>
        <dbReference type="SMART" id="SM00849"/>
    </source>
</evidence>
<comment type="caution">
    <text evidence="2">The sequence shown here is derived from an EMBL/GenBank/DDBJ whole genome shotgun (WGS) entry which is preliminary data.</text>
</comment>
<dbReference type="EMBL" id="BLKW01000002">
    <property type="protein sequence ID" value="GFG73494.1"/>
    <property type="molecule type" value="Genomic_DNA"/>
</dbReference>
<dbReference type="PANTHER" id="PTHR42951:SF14">
    <property type="entry name" value="METALLO-BETA-LACTAMASE SUPERFAMILY PROTEIN"/>
    <property type="match status" value="1"/>
</dbReference>
<evidence type="ECO:0000313" key="2">
    <source>
        <dbReference type="EMBL" id="GFG73494.1"/>
    </source>
</evidence>
<dbReference type="GO" id="GO:0016787">
    <property type="term" value="F:hydrolase activity"/>
    <property type="evidence" value="ECO:0007669"/>
    <property type="project" value="UniProtKB-KW"/>
</dbReference>
<dbReference type="SUPFAM" id="SSF56281">
    <property type="entry name" value="Metallo-hydrolase/oxidoreductase"/>
    <property type="match status" value="1"/>
</dbReference>
<dbReference type="CDD" id="cd07721">
    <property type="entry name" value="yflN-like_MBL-fold"/>
    <property type="match status" value="1"/>
</dbReference>
<dbReference type="SMART" id="SM00849">
    <property type="entry name" value="Lactamase_B"/>
    <property type="match status" value="1"/>
</dbReference>
<sequence length="290" mass="31543">MRFGRDTKFNEFSRPELLSRRLVSEFEFRHPVVSTPLPTLASMAPALTAITESVHLAQGDAVNWLLVTDDTRVMLIDAGYPGDRADVLSSLRQLGYQADDVCAIVLTHAHIDHLGSAIWFAKTHGTPVYCHAEEVGHAKREYLQQASPVEVALRVWRPRWAAWAAHVVRKGGLVRDGIPTAQPLTADTAAELPGHPMVIRTPGHTSGHCSYLVDGVLASGDALVTGHPLLRRSGPQLLPAVFSHNQDDCVRSLAALALLETEILAPGHGDLWRGPIREAAERASALARGR</sequence>
<keyword evidence="2" id="KW-0378">Hydrolase</keyword>
<dbReference type="AlphaFoldDB" id="A0A7I9XU25"/>
<evidence type="ECO:0000313" key="3">
    <source>
        <dbReference type="Proteomes" id="UP000465361"/>
    </source>
</evidence>
<name>A0A7I9XU25_9MYCO</name>
<organism evidence="2 3">
    <name type="scientific">Mycobacterium botniense</name>
    <dbReference type="NCBI Taxonomy" id="84962"/>
    <lineage>
        <taxon>Bacteria</taxon>
        <taxon>Bacillati</taxon>
        <taxon>Actinomycetota</taxon>
        <taxon>Actinomycetes</taxon>
        <taxon>Mycobacteriales</taxon>
        <taxon>Mycobacteriaceae</taxon>
        <taxon>Mycobacterium</taxon>
    </lineage>
</organism>